<comment type="caution">
    <text evidence="1">The sequence shown here is derived from an EMBL/GenBank/DDBJ whole genome shotgun (WGS) entry which is preliminary data.</text>
</comment>
<dbReference type="AlphaFoldDB" id="A0AA87SY89"/>
<protein>
    <submittedName>
        <fullName evidence="1">Uncharacterized protein</fullName>
    </submittedName>
</protein>
<name>A0AA87SY89_9LEPT</name>
<proteinExistence type="predicted"/>
<accession>A0AA87SY89</accession>
<reference evidence="1 2" key="1">
    <citation type="journal article" date="2014" name="Int. J. Syst. Evol. Microbiol.">
        <title>Leptospira mayottensis sp. nov., a pathogenic species of the genus Leptospira isolated from humans.</title>
        <authorList>
            <person name="Bourhy P."/>
            <person name="Collet L."/>
            <person name="Brisse S."/>
            <person name="Picardeau M."/>
        </authorList>
    </citation>
    <scope>NUCLEOTIDE SEQUENCE [LARGE SCALE GENOMIC DNA]</scope>
    <source>
        <strain evidence="1 2">200901122</strain>
    </source>
</reference>
<sequence>MDPFLSKTFLRLHATFWFDLRSVFIGNLARILFLEKAIDSQNYLSKKLENP</sequence>
<dbReference type="Proteomes" id="UP000001343">
    <property type="component" value="Unassembled WGS sequence"/>
</dbReference>
<dbReference type="EMBL" id="AKWM02000005">
    <property type="protein sequence ID" value="EKS01879.1"/>
    <property type="molecule type" value="Genomic_DNA"/>
</dbReference>
<evidence type="ECO:0000313" key="2">
    <source>
        <dbReference type="Proteomes" id="UP000001343"/>
    </source>
</evidence>
<evidence type="ECO:0000313" key="1">
    <source>
        <dbReference type="EMBL" id="EKS01879.1"/>
    </source>
</evidence>
<organism evidence="1 2">
    <name type="scientific">Leptospira mayottensis 200901122</name>
    <dbReference type="NCBI Taxonomy" id="1193010"/>
    <lineage>
        <taxon>Bacteria</taxon>
        <taxon>Pseudomonadati</taxon>
        <taxon>Spirochaetota</taxon>
        <taxon>Spirochaetia</taxon>
        <taxon>Leptospirales</taxon>
        <taxon>Leptospiraceae</taxon>
        <taxon>Leptospira</taxon>
    </lineage>
</organism>
<gene>
    <name evidence="1" type="ORF">LEP1GSC125_3403</name>
</gene>